<feature type="domain" description="TonB-dependent receptor plug" evidence="1">
    <location>
        <begin position="170"/>
        <end position="256"/>
    </location>
</feature>
<comment type="caution">
    <text evidence="2">The sequence shown here is derived from an EMBL/GenBank/DDBJ whole genome shotgun (WGS) entry which is preliminary data.</text>
</comment>
<dbReference type="SUPFAM" id="SSF49464">
    <property type="entry name" value="Carboxypeptidase regulatory domain-like"/>
    <property type="match status" value="1"/>
</dbReference>
<dbReference type="InterPro" id="IPR037066">
    <property type="entry name" value="Plug_dom_sf"/>
</dbReference>
<dbReference type="SUPFAM" id="SSF56935">
    <property type="entry name" value="Porins"/>
    <property type="match status" value="1"/>
</dbReference>
<dbReference type="Gene3D" id="2.60.40.1120">
    <property type="entry name" value="Carboxypeptidase-like, regulatory domain"/>
    <property type="match status" value="1"/>
</dbReference>
<dbReference type="Proteomes" id="UP001484239">
    <property type="component" value="Unassembled WGS sequence"/>
</dbReference>
<dbReference type="Pfam" id="PF13620">
    <property type="entry name" value="CarboxypepD_reg"/>
    <property type="match status" value="1"/>
</dbReference>
<proteinExistence type="predicted"/>
<organism evidence="2 3">
    <name type="scientific">Gaopeijia maritima</name>
    <dbReference type="NCBI Taxonomy" id="3119007"/>
    <lineage>
        <taxon>Bacteria</taxon>
        <taxon>Pseudomonadati</taxon>
        <taxon>Gemmatimonadota</taxon>
        <taxon>Longimicrobiia</taxon>
        <taxon>Gaopeijiales</taxon>
        <taxon>Gaopeijiaceae</taxon>
        <taxon>Gaopeijia</taxon>
    </lineage>
</organism>
<dbReference type="Gene3D" id="2.170.130.10">
    <property type="entry name" value="TonB-dependent receptor, plug domain"/>
    <property type="match status" value="1"/>
</dbReference>
<dbReference type="Pfam" id="PF07715">
    <property type="entry name" value="Plug"/>
    <property type="match status" value="1"/>
</dbReference>
<dbReference type="RefSeq" id="WP_405283366.1">
    <property type="nucleotide sequence ID" value="NZ_CP144380.1"/>
</dbReference>
<dbReference type="EMBL" id="JBBHLI010000005">
    <property type="protein sequence ID" value="MEK9501313.1"/>
    <property type="molecule type" value="Genomic_DNA"/>
</dbReference>
<name>A0ABU9E9A1_9BACT</name>
<dbReference type="InterPro" id="IPR012910">
    <property type="entry name" value="Plug_dom"/>
</dbReference>
<evidence type="ECO:0000313" key="3">
    <source>
        <dbReference type="Proteomes" id="UP001484239"/>
    </source>
</evidence>
<dbReference type="InterPro" id="IPR008969">
    <property type="entry name" value="CarboxyPept-like_regulatory"/>
</dbReference>
<gene>
    <name evidence="2" type="ORF">WI372_10035</name>
</gene>
<evidence type="ECO:0000259" key="1">
    <source>
        <dbReference type="Pfam" id="PF07715"/>
    </source>
</evidence>
<sequence>MAPRWGSGHGERAGIRRGRIGGRAAGLLFHALVATLAAPRPATPAAQPELGGTVLGRVVEANSERAVVSAFVDILDPVGRIRERARTDGEGRFTVRDLAPGPFRIRVRSIGYAETTTPRWWIEGGDQVTMVVRVLPEAVLIAPLEVVTHLRRPSPMLAGFHERMNRVSGTFITRADVETSNAGLVTDLLATVLGVRLTNTGGLGRVLYFERALGDCPAQVWVDGVLATRAGPVAIDDLVGTDVLEGIEIYKGLASVPPEFYTPEARCGVIVLWTRRGPPTPSEVIAPGQ</sequence>
<accession>A0ABU9E9A1</accession>
<protein>
    <submittedName>
        <fullName evidence="2">Carboxypeptidase regulatory-like domain-containing protein</fullName>
    </submittedName>
</protein>
<keyword evidence="3" id="KW-1185">Reference proteome</keyword>
<evidence type="ECO:0000313" key="2">
    <source>
        <dbReference type="EMBL" id="MEK9501313.1"/>
    </source>
</evidence>
<reference evidence="2 3" key="1">
    <citation type="submission" date="2024-02" db="EMBL/GenBank/DDBJ databases">
        <title>A novel Gemmatimonadota bacterium.</title>
        <authorList>
            <person name="Du Z.-J."/>
            <person name="Ye Y.-Q."/>
        </authorList>
    </citation>
    <scope>NUCLEOTIDE SEQUENCE [LARGE SCALE GENOMIC DNA]</scope>
    <source>
        <strain evidence="2 3">DH-20</strain>
    </source>
</reference>